<accession>A0A6L8V2E1</accession>
<gene>
    <name evidence="3" type="ORF">GQF01_16600</name>
</gene>
<dbReference type="Proteomes" id="UP000481087">
    <property type="component" value="Unassembled WGS sequence"/>
</dbReference>
<feature type="domain" description="Glycosyl transferase family 1" evidence="2">
    <location>
        <begin position="205"/>
        <end position="345"/>
    </location>
</feature>
<dbReference type="EMBL" id="WTUZ01000020">
    <property type="protein sequence ID" value="MZQ83731.1"/>
    <property type="molecule type" value="Genomic_DNA"/>
</dbReference>
<protein>
    <submittedName>
        <fullName evidence="3">Glycosyltransferase</fullName>
    </submittedName>
</protein>
<organism evidence="3 4">
    <name type="scientific">Paenibacillus silvestris</name>
    <dbReference type="NCBI Taxonomy" id="2606219"/>
    <lineage>
        <taxon>Bacteria</taxon>
        <taxon>Bacillati</taxon>
        <taxon>Bacillota</taxon>
        <taxon>Bacilli</taxon>
        <taxon>Bacillales</taxon>
        <taxon>Paenibacillaceae</taxon>
        <taxon>Paenibacillus</taxon>
    </lineage>
</organism>
<evidence type="ECO:0000256" key="1">
    <source>
        <dbReference type="ARBA" id="ARBA00022679"/>
    </source>
</evidence>
<name>A0A6L8V2E1_9BACL</name>
<dbReference type="Gene3D" id="3.40.50.2000">
    <property type="entry name" value="Glycogen Phosphorylase B"/>
    <property type="match status" value="1"/>
</dbReference>
<dbReference type="GO" id="GO:0009103">
    <property type="term" value="P:lipopolysaccharide biosynthetic process"/>
    <property type="evidence" value="ECO:0007669"/>
    <property type="project" value="TreeGrafter"/>
</dbReference>
<keyword evidence="1 3" id="KW-0808">Transferase</keyword>
<reference evidence="3 4" key="1">
    <citation type="submission" date="2019-12" db="EMBL/GenBank/DDBJ databases">
        <title>Paenibacillus sp. nov. sp. isolated from soil.</title>
        <authorList>
            <person name="Kim J."/>
            <person name="Jeong S.E."/>
            <person name="Jung H.S."/>
            <person name="Jeon C.O."/>
        </authorList>
    </citation>
    <scope>NUCLEOTIDE SEQUENCE [LARGE SCALE GENOMIC DNA]</scope>
    <source>
        <strain evidence="3 4">5J-6</strain>
    </source>
</reference>
<dbReference type="Pfam" id="PF00534">
    <property type="entry name" value="Glycos_transf_1"/>
    <property type="match status" value="1"/>
</dbReference>
<sequence>MSNKRIVLFDRLDSEINPGGDTVQIKAIADFLRNKNHRVVIAKNYEMDFTLYDIAIGFNLTLPFEAYLQSQIAKQNNLPFIFFPVFWDLSKLKMVDIISFRKILLNIFPKRFIFYLKSRYFLRKYDWLIKSLDIKINFDKKNSMINEILNECSLICPNSIAELEHLIDNFSVDNLQEKSMVVKNGIETAQLLSSLQDEEEKYSFLPQRFICCVGGIGPRKNQLSLVKAANKTSIPLIIIGKAAKHDEAYESYIKKIAKPNIIFLNHLERQEIPKILKKAHGHIQPSYIETPGLSSLEAGLLGCNIGVANTAPVKEYFGDYANYCDPYNVGSIKDCLELLYNNEKNNALSHFIAEKYDWCNVLDKFNTALKEVNADRFCSR</sequence>
<evidence type="ECO:0000259" key="2">
    <source>
        <dbReference type="Pfam" id="PF00534"/>
    </source>
</evidence>
<dbReference type="InterPro" id="IPR001296">
    <property type="entry name" value="Glyco_trans_1"/>
</dbReference>
<dbReference type="RefSeq" id="WP_161407863.1">
    <property type="nucleotide sequence ID" value="NZ_WTUZ01000020.1"/>
</dbReference>
<keyword evidence="4" id="KW-1185">Reference proteome</keyword>
<dbReference type="GO" id="GO:0016757">
    <property type="term" value="F:glycosyltransferase activity"/>
    <property type="evidence" value="ECO:0007669"/>
    <property type="project" value="InterPro"/>
</dbReference>
<dbReference type="AlphaFoldDB" id="A0A6L8V2E1"/>
<dbReference type="SUPFAM" id="SSF53756">
    <property type="entry name" value="UDP-Glycosyltransferase/glycogen phosphorylase"/>
    <property type="match status" value="1"/>
</dbReference>
<dbReference type="PANTHER" id="PTHR46401:SF2">
    <property type="entry name" value="GLYCOSYLTRANSFERASE WBBK-RELATED"/>
    <property type="match status" value="1"/>
</dbReference>
<proteinExistence type="predicted"/>
<comment type="caution">
    <text evidence="3">The sequence shown here is derived from an EMBL/GenBank/DDBJ whole genome shotgun (WGS) entry which is preliminary data.</text>
</comment>
<evidence type="ECO:0000313" key="4">
    <source>
        <dbReference type="Proteomes" id="UP000481087"/>
    </source>
</evidence>
<evidence type="ECO:0000313" key="3">
    <source>
        <dbReference type="EMBL" id="MZQ83731.1"/>
    </source>
</evidence>
<dbReference type="PANTHER" id="PTHR46401">
    <property type="entry name" value="GLYCOSYLTRANSFERASE WBBK-RELATED"/>
    <property type="match status" value="1"/>
</dbReference>